<name>A0A1Y2H482_9FUNG</name>
<evidence type="ECO:0008006" key="4">
    <source>
        <dbReference type="Google" id="ProtNLM"/>
    </source>
</evidence>
<protein>
    <recommendedName>
        <fullName evidence="4">Pacifastin domain-containing protein</fullName>
    </recommendedName>
</protein>
<evidence type="ECO:0000313" key="2">
    <source>
        <dbReference type="EMBL" id="ORZ27862.1"/>
    </source>
</evidence>
<keyword evidence="1" id="KW-0732">Signal</keyword>
<evidence type="ECO:0000256" key="1">
    <source>
        <dbReference type="SAM" id="SignalP"/>
    </source>
</evidence>
<keyword evidence="3" id="KW-1185">Reference proteome</keyword>
<dbReference type="OrthoDB" id="2397965at2759"/>
<feature type="signal peptide" evidence="1">
    <location>
        <begin position="1"/>
        <end position="18"/>
    </location>
</feature>
<sequence length="97" mass="10383">MKPCVVLCTMLVASLAAAYPDYSYKRCIKAYGTSSFACDDLCNTCACAPDGLVSTDQACPPYDFKKCKKVKGIGAWPCNAGNNMCRCAPRGVKILVL</sequence>
<proteinExistence type="predicted"/>
<dbReference type="AlphaFoldDB" id="A0A1Y2H482"/>
<reference evidence="2 3" key="1">
    <citation type="submission" date="2016-07" db="EMBL/GenBank/DDBJ databases">
        <title>Pervasive Adenine N6-methylation of Active Genes in Fungi.</title>
        <authorList>
            <consortium name="DOE Joint Genome Institute"/>
            <person name="Mondo S.J."/>
            <person name="Dannebaum R.O."/>
            <person name="Kuo R.C."/>
            <person name="Labutti K."/>
            <person name="Haridas S."/>
            <person name="Kuo A."/>
            <person name="Salamov A."/>
            <person name="Ahrendt S.R."/>
            <person name="Lipzen A."/>
            <person name="Sullivan W."/>
            <person name="Andreopoulos W.B."/>
            <person name="Clum A."/>
            <person name="Lindquist E."/>
            <person name="Daum C."/>
            <person name="Ramamoorthy G.K."/>
            <person name="Gryganskyi A."/>
            <person name="Culley D."/>
            <person name="Magnuson J.K."/>
            <person name="James T.Y."/>
            <person name="O'Malley M.A."/>
            <person name="Stajich J.E."/>
            <person name="Spatafora J.W."/>
            <person name="Visel A."/>
            <person name="Grigoriev I.V."/>
        </authorList>
    </citation>
    <scope>NUCLEOTIDE SEQUENCE [LARGE SCALE GENOMIC DNA]</scope>
    <source>
        <strain evidence="2 3">NRRL 3116</strain>
    </source>
</reference>
<accession>A0A1Y2H482</accession>
<comment type="caution">
    <text evidence="2">The sequence shown here is derived from an EMBL/GenBank/DDBJ whole genome shotgun (WGS) entry which is preliminary data.</text>
</comment>
<gene>
    <name evidence="2" type="ORF">BCR41DRAFT_346124</name>
</gene>
<feature type="chain" id="PRO_5012576060" description="Pacifastin domain-containing protein" evidence="1">
    <location>
        <begin position="19"/>
        <end position="97"/>
    </location>
</feature>
<dbReference type="InParanoid" id="A0A1Y2H482"/>
<dbReference type="Proteomes" id="UP000193648">
    <property type="component" value="Unassembled WGS sequence"/>
</dbReference>
<dbReference type="RefSeq" id="XP_021885565.1">
    <property type="nucleotide sequence ID" value="XM_022022824.1"/>
</dbReference>
<organism evidence="2 3">
    <name type="scientific">Lobosporangium transversale</name>
    <dbReference type="NCBI Taxonomy" id="64571"/>
    <lineage>
        <taxon>Eukaryota</taxon>
        <taxon>Fungi</taxon>
        <taxon>Fungi incertae sedis</taxon>
        <taxon>Mucoromycota</taxon>
        <taxon>Mortierellomycotina</taxon>
        <taxon>Mortierellomycetes</taxon>
        <taxon>Mortierellales</taxon>
        <taxon>Mortierellaceae</taxon>
        <taxon>Lobosporangium</taxon>
    </lineage>
</organism>
<dbReference type="GeneID" id="33564668"/>
<dbReference type="EMBL" id="MCFF01000003">
    <property type="protein sequence ID" value="ORZ27862.1"/>
    <property type="molecule type" value="Genomic_DNA"/>
</dbReference>
<evidence type="ECO:0000313" key="3">
    <source>
        <dbReference type="Proteomes" id="UP000193648"/>
    </source>
</evidence>